<proteinExistence type="predicted"/>
<evidence type="ECO:0000313" key="3">
    <source>
        <dbReference type="Proteomes" id="UP001501563"/>
    </source>
</evidence>
<protein>
    <submittedName>
        <fullName evidence="2">Uncharacterized protein</fullName>
    </submittedName>
</protein>
<organism evidence="2 3">
    <name type="scientific">Streptomyces lannensis</name>
    <dbReference type="NCBI Taxonomy" id="766498"/>
    <lineage>
        <taxon>Bacteria</taxon>
        <taxon>Bacillati</taxon>
        <taxon>Actinomycetota</taxon>
        <taxon>Actinomycetes</taxon>
        <taxon>Kitasatosporales</taxon>
        <taxon>Streptomycetaceae</taxon>
        <taxon>Streptomyces</taxon>
    </lineage>
</organism>
<reference evidence="3" key="1">
    <citation type="journal article" date="2019" name="Int. J. Syst. Evol. Microbiol.">
        <title>The Global Catalogue of Microorganisms (GCM) 10K type strain sequencing project: providing services to taxonomists for standard genome sequencing and annotation.</title>
        <authorList>
            <consortium name="The Broad Institute Genomics Platform"/>
            <consortium name="The Broad Institute Genome Sequencing Center for Infectious Disease"/>
            <person name="Wu L."/>
            <person name="Ma J."/>
        </authorList>
    </citation>
    <scope>NUCLEOTIDE SEQUENCE [LARGE SCALE GENOMIC DNA]</scope>
    <source>
        <strain evidence="3">JCM 16578</strain>
    </source>
</reference>
<evidence type="ECO:0000313" key="2">
    <source>
        <dbReference type="EMBL" id="GAA3905944.1"/>
    </source>
</evidence>
<dbReference type="Proteomes" id="UP001501563">
    <property type="component" value="Unassembled WGS sequence"/>
</dbReference>
<gene>
    <name evidence="2" type="ORF">GCM10022207_89190</name>
</gene>
<evidence type="ECO:0000256" key="1">
    <source>
        <dbReference type="SAM" id="MobiDB-lite"/>
    </source>
</evidence>
<dbReference type="EMBL" id="BAAAZA010000062">
    <property type="protein sequence ID" value="GAA3905944.1"/>
    <property type="molecule type" value="Genomic_DNA"/>
</dbReference>
<accession>A0ABP7LRC8</accession>
<sequence length="104" mass="11361">MRRAWPQHPDTTRRPPADPFITRAQRTSQGVTNGDASCSLPPGITRDLEAIVSAGIKGVHLFEVSDRMPAGPVVKTPALSMQQLVWSETFDSGGKAVHVQLSRW</sequence>
<keyword evidence="3" id="KW-1185">Reference proteome</keyword>
<feature type="region of interest" description="Disordered" evidence="1">
    <location>
        <begin position="1"/>
        <end position="40"/>
    </location>
</feature>
<name>A0ABP7LRC8_9ACTN</name>
<comment type="caution">
    <text evidence="2">The sequence shown here is derived from an EMBL/GenBank/DDBJ whole genome shotgun (WGS) entry which is preliminary data.</text>
</comment>
<feature type="compositionally biased region" description="Polar residues" evidence="1">
    <location>
        <begin position="24"/>
        <end position="36"/>
    </location>
</feature>